<keyword evidence="1" id="KW-1133">Transmembrane helix</keyword>
<keyword evidence="1" id="KW-0812">Transmembrane</keyword>
<name>A0ABY5SZ57_9SPHN</name>
<feature type="transmembrane region" description="Helical" evidence="1">
    <location>
        <begin position="21"/>
        <end position="40"/>
    </location>
</feature>
<organism evidence="2 3">
    <name type="scientific">Qipengyuania spongiae</name>
    <dbReference type="NCBI Taxonomy" id="2909673"/>
    <lineage>
        <taxon>Bacteria</taxon>
        <taxon>Pseudomonadati</taxon>
        <taxon>Pseudomonadota</taxon>
        <taxon>Alphaproteobacteria</taxon>
        <taxon>Sphingomonadales</taxon>
        <taxon>Erythrobacteraceae</taxon>
        <taxon>Qipengyuania</taxon>
    </lineage>
</organism>
<gene>
    <name evidence="2" type="ORF">L1F33_13075</name>
</gene>
<feature type="transmembrane region" description="Helical" evidence="1">
    <location>
        <begin position="52"/>
        <end position="71"/>
    </location>
</feature>
<dbReference type="RefSeq" id="WP_265558328.1">
    <property type="nucleotide sequence ID" value="NZ_CP092471.1"/>
</dbReference>
<sequence>MDEADVAEATFETPFGRSYDFFKHTTGISLVSLGGVFAFADGQETEFDPPQLIVVLTFIGLAGVTSLLMASHLASIEVKPHPRAKVARAIRIAQALVSALLSGGVGAFMYNFTPAILK</sequence>
<keyword evidence="1" id="KW-0472">Membrane</keyword>
<keyword evidence="3" id="KW-1185">Reference proteome</keyword>
<evidence type="ECO:0000313" key="3">
    <source>
        <dbReference type="Proteomes" id="UP001065265"/>
    </source>
</evidence>
<evidence type="ECO:0000256" key="1">
    <source>
        <dbReference type="SAM" id="Phobius"/>
    </source>
</evidence>
<proteinExistence type="predicted"/>
<protein>
    <submittedName>
        <fullName evidence="2">Uncharacterized protein</fullName>
    </submittedName>
</protein>
<reference evidence="2" key="1">
    <citation type="submission" date="2022-02" db="EMBL/GenBank/DDBJ databases">
        <title>Qipengyuania spongiae sp. nov., isolated from marine sponge.</title>
        <authorList>
            <person name="Li Z."/>
            <person name="Zhang M."/>
        </authorList>
    </citation>
    <scope>NUCLEOTIDE SEQUENCE</scope>
    <source>
        <strain evidence="2">PHS-Z21</strain>
    </source>
</reference>
<evidence type="ECO:0000313" key="2">
    <source>
        <dbReference type="EMBL" id="UVI39146.1"/>
    </source>
</evidence>
<dbReference type="EMBL" id="CP092471">
    <property type="protein sequence ID" value="UVI39146.1"/>
    <property type="molecule type" value="Genomic_DNA"/>
</dbReference>
<dbReference type="Proteomes" id="UP001065265">
    <property type="component" value="Chromosome"/>
</dbReference>
<accession>A0ABY5SZ57</accession>
<feature type="transmembrane region" description="Helical" evidence="1">
    <location>
        <begin position="92"/>
        <end position="112"/>
    </location>
</feature>